<dbReference type="AlphaFoldDB" id="F3FFH3"/>
<sequence length="110" mass="12789">MDQTSLHSEKSTNESSSSTTQQQPANIETPWRAKTRSHRLALLFSSEYWLLFSALFTGVTALVLSAIRYLWDLLSPLRRFLKLLFLKVLLKLLTWLLIFYLISKLCHFLA</sequence>
<reference evidence="3 4" key="1">
    <citation type="journal article" date="2011" name="PLoS Pathog.">
        <title>Dynamic evolution of pathogenicity revealed by sequencing and comparative genomics of 19 Pseudomonas syringae isolates.</title>
        <authorList>
            <person name="Baltrus D.A."/>
            <person name="Nishimura M.T."/>
            <person name="Romanchuk A."/>
            <person name="Chang J.H."/>
            <person name="Mukhtar M.S."/>
            <person name="Cherkis K."/>
            <person name="Roach J."/>
            <person name="Grant S.R."/>
            <person name="Jones C.D."/>
            <person name="Dangl J.L."/>
        </authorList>
    </citation>
    <scope>NUCLEOTIDE SEQUENCE [LARGE SCALE GENOMIC DNA]</scope>
    <source>
        <strain evidence="4">M301072PT</strain>
    </source>
</reference>
<proteinExistence type="predicted"/>
<evidence type="ECO:0000256" key="1">
    <source>
        <dbReference type="SAM" id="MobiDB-lite"/>
    </source>
</evidence>
<dbReference type="EMBL" id="AEAH01000360">
    <property type="protein sequence ID" value="EGH28959.1"/>
    <property type="molecule type" value="Genomic_DNA"/>
</dbReference>
<evidence type="ECO:0000313" key="4">
    <source>
        <dbReference type="Proteomes" id="UP000004471"/>
    </source>
</evidence>
<keyword evidence="2" id="KW-1133">Transmembrane helix</keyword>
<keyword evidence="2" id="KW-0812">Transmembrane</keyword>
<protein>
    <submittedName>
        <fullName evidence="3">Uncharacterized protein</fullName>
    </submittedName>
</protein>
<feature type="transmembrane region" description="Helical" evidence="2">
    <location>
        <begin position="48"/>
        <end position="71"/>
    </location>
</feature>
<feature type="transmembrane region" description="Helical" evidence="2">
    <location>
        <begin position="83"/>
        <end position="102"/>
    </location>
</feature>
<evidence type="ECO:0000313" key="3">
    <source>
        <dbReference type="EMBL" id="EGH28959.1"/>
    </source>
</evidence>
<dbReference type="HOGENOM" id="CLU_2168872_0_0_6"/>
<dbReference type="Proteomes" id="UP000004471">
    <property type="component" value="Unassembled WGS sequence"/>
</dbReference>
<feature type="region of interest" description="Disordered" evidence="1">
    <location>
        <begin position="1"/>
        <end position="31"/>
    </location>
</feature>
<keyword evidence="2" id="KW-0472">Membrane</keyword>
<name>F3FFH3_PSESX</name>
<feature type="compositionally biased region" description="Low complexity" evidence="1">
    <location>
        <begin position="13"/>
        <end position="23"/>
    </location>
</feature>
<organism evidence="3 4">
    <name type="scientific">Pseudomonas syringae pv. japonica str. M301072</name>
    <dbReference type="NCBI Taxonomy" id="629262"/>
    <lineage>
        <taxon>Bacteria</taxon>
        <taxon>Pseudomonadati</taxon>
        <taxon>Pseudomonadota</taxon>
        <taxon>Gammaproteobacteria</taxon>
        <taxon>Pseudomonadales</taxon>
        <taxon>Pseudomonadaceae</taxon>
        <taxon>Pseudomonas</taxon>
        <taxon>Pseudomonas syringae</taxon>
    </lineage>
</organism>
<evidence type="ECO:0000256" key="2">
    <source>
        <dbReference type="SAM" id="Phobius"/>
    </source>
</evidence>
<gene>
    <name evidence="3" type="ORF">PSYJA_08258</name>
</gene>
<accession>F3FFH3</accession>
<comment type="caution">
    <text evidence="3">The sequence shown here is derived from an EMBL/GenBank/DDBJ whole genome shotgun (WGS) entry which is preliminary data.</text>
</comment>